<comment type="caution">
    <text evidence="5">The sequence shown here is derived from an EMBL/GenBank/DDBJ whole genome shotgun (WGS) entry which is preliminary data.</text>
</comment>
<dbReference type="AlphaFoldDB" id="A0A9P6KC01"/>
<feature type="domain" description="NDT80" evidence="4">
    <location>
        <begin position="1"/>
        <end position="240"/>
    </location>
</feature>
<dbReference type="InterPro" id="IPR008967">
    <property type="entry name" value="p53-like_TF_DNA-bd_sf"/>
</dbReference>
<dbReference type="InterPro" id="IPR024061">
    <property type="entry name" value="NDT80_DNA-bd_dom"/>
</dbReference>
<dbReference type="OrthoDB" id="2288358at2759"/>
<gene>
    <name evidence="5" type="ORF">BGW38_004687</name>
</gene>
<evidence type="ECO:0000259" key="4">
    <source>
        <dbReference type="PROSITE" id="PS51517"/>
    </source>
</evidence>
<sequence length="668" mass="69441">MYNMTRTQQYKVRVMARIDRGFFTANKVWTCYRRNYFQVSTAFNILGFDHARESEAPCLIEIPDQGLVDQESDLQRVDANSMAGTLSGLQLNDNECNNKGPEPSSADNTTTKTRMAIVTHFSICIGSRIASSEKKIELIQHTPKRDKGPQIVPLPRPILGGGSLTLAGEVNTQSVATFERVQFKTATANNGKRRAAQQFYTLLVDLFAHLEDGRTVLVASSASDPLVVRGRSPGHYVDTPERDSILMGGGPLSPTIGNGPGGNGMVGTPLGERRLSSASQHSHSYFSPYPATHSRSHSLSAGAGMTVDMASLGLAIKGAVAAGPGPLSPLSPVGGDFHSPTAGTPHGFFSPYGHPGGNAAGPGGWVDASSLSSPSSVYDGSAFSSPTTTAAVAPGFSTFASPYGHTGSPQERGAGNSVVVGTSAGQGLGSGPHAHHQHHGQSYFPQQRQHSFGSITPRLMGGPGTGQPFETRLEPPLEQSYENEHESEVTDRSSVSLASTMATTTATTIAVSAATAAVVASSGYLPPIPFQTAVSTHQPMIKSEPRDEYFPYAGGAYAVPGSAMGGMGGMGVGATPLSADQVGLQTPPSSSTSTASSFGYPVQETRTHGGVIAGGYDGASYDPSGASHYGAMAGAGMPYIGGPQAQSILPSHGVVMEQRRAVWNGADA</sequence>
<dbReference type="GO" id="GO:0051321">
    <property type="term" value="P:meiotic cell cycle"/>
    <property type="evidence" value="ECO:0007669"/>
    <property type="project" value="TreeGrafter"/>
</dbReference>
<dbReference type="InterPro" id="IPR037141">
    <property type="entry name" value="NDT80_DNA-bd_dom_sf"/>
</dbReference>
<feature type="compositionally biased region" description="Low complexity" evidence="3">
    <location>
        <begin position="586"/>
        <end position="597"/>
    </location>
</feature>
<dbReference type="GO" id="GO:0003677">
    <property type="term" value="F:DNA binding"/>
    <property type="evidence" value="ECO:0007669"/>
    <property type="project" value="UniProtKB-KW"/>
</dbReference>
<protein>
    <recommendedName>
        <fullName evidence="4">NDT80 domain-containing protein</fullName>
    </recommendedName>
</protein>
<reference evidence="5" key="1">
    <citation type="journal article" date="2020" name="Fungal Divers.">
        <title>Resolving the Mortierellaceae phylogeny through synthesis of multi-gene phylogenetics and phylogenomics.</title>
        <authorList>
            <person name="Vandepol N."/>
            <person name="Liber J."/>
            <person name="Desiro A."/>
            <person name="Na H."/>
            <person name="Kennedy M."/>
            <person name="Barry K."/>
            <person name="Grigoriev I.V."/>
            <person name="Miller A.N."/>
            <person name="O'Donnell K."/>
            <person name="Stajich J.E."/>
            <person name="Bonito G."/>
        </authorList>
    </citation>
    <scope>NUCLEOTIDE SEQUENCE</scope>
    <source>
        <strain evidence="5">KOD1015</strain>
    </source>
</reference>
<feature type="region of interest" description="Disordered" evidence="3">
    <location>
        <begin position="422"/>
        <end position="442"/>
    </location>
</feature>
<organism evidence="5 6">
    <name type="scientific">Lunasporangiospora selenospora</name>
    <dbReference type="NCBI Taxonomy" id="979761"/>
    <lineage>
        <taxon>Eukaryota</taxon>
        <taxon>Fungi</taxon>
        <taxon>Fungi incertae sedis</taxon>
        <taxon>Mucoromycota</taxon>
        <taxon>Mortierellomycotina</taxon>
        <taxon>Mortierellomycetes</taxon>
        <taxon>Mortierellales</taxon>
        <taxon>Mortierellaceae</taxon>
        <taxon>Lunasporangiospora</taxon>
    </lineage>
</organism>
<evidence type="ECO:0000313" key="6">
    <source>
        <dbReference type="Proteomes" id="UP000780801"/>
    </source>
</evidence>
<evidence type="ECO:0000256" key="2">
    <source>
        <dbReference type="PROSITE-ProRule" id="PRU00850"/>
    </source>
</evidence>
<keyword evidence="1 2" id="KW-0238">DNA-binding</keyword>
<proteinExistence type="predicted"/>
<feature type="DNA-binding region" description="NDT80" evidence="2">
    <location>
        <begin position="1"/>
        <end position="240"/>
    </location>
</feature>
<dbReference type="Gene3D" id="2.60.40.1390">
    <property type="entry name" value="NDT80 DNA-binding domain"/>
    <property type="match status" value="1"/>
</dbReference>
<evidence type="ECO:0000313" key="5">
    <source>
        <dbReference type="EMBL" id="KAF9579162.1"/>
    </source>
</evidence>
<dbReference type="GO" id="GO:0000228">
    <property type="term" value="C:nuclear chromosome"/>
    <property type="evidence" value="ECO:0007669"/>
    <property type="project" value="TreeGrafter"/>
</dbReference>
<dbReference type="PANTHER" id="PTHR35144">
    <property type="entry name" value="MEIOSIS-SPECIFIC TRANSCRIPTION FACTOR NDT80"/>
    <property type="match status" value="1"/>
</dbReference>
<dbReference type="PROSITE" id="PS51517">
    <property type="entry name" value="NDT80"/>
    <property type="match status" value="1"/>
</dbReference>
<accession>A0A9P6KC01</accession>
<dbReference type="InterPro" id="IPR052605">
    <property type="entry name" value="Fungal_trans_regulator"/>
</dbReference>
<dbReference type="Pfam" id="PF05224">
    <property type="entry name" value="NDT80_PhoG"/>
    <property type="match status" value="1"/>
</dbReference>
<dbReference type="EMBL" id="JAABOA010002990">
    <property type="protein sequence ID" value="KAF9579162.1"/>
    <property type="molecule type" value="Genomic_DNA"/>
</dbReference>
<feature type="region of interest" description="Disordered" evidence="3">
    <location>
        <begin position="90"/>
        <end position="109"/>
    </location>
</feature>
<keyword evidence="6" id="KW-1185">Reference proteome</keyword>
<dbReference type="PANTHER" id="PTHR35144:SF2">
    <property type="entry name" value="MEIOSIS-SPECIFIC TRANSCRIPTION FACTOR NDT80"/>
    <property type="match status" value="1"/>
</dbReference>
<dbReference type="GO" id="GO:0003700">
    <property type="term" value="F:DNA-binding transcription factor activity"/>
    <property type="evidence" value="ECO:0007669"/>
    <property type="project" value="UniProtKB-UniRule"/>
</dbReference>
<evidence type="ECO:0000256" key="1">
    <source>
        <dbReference type="ARBA" id="ARBA00023125"/>
    </source>
</evidence>
<dbReference type="GO" id="GO:0045944">
    <property type="term" value="P:positive regulation of transcription by RNA polymerase II"/>
    <property type="evidence" value="ECO:0007669"/>
    <property type="project" value="TreeGrafter"/>
</dbReference>
<dbReference type="Proteomes" id="UP000780801">
    <property type="component" value="Unassembled WGS sequence"/>
</dbReference>
<evidence type="ECO:0000256" key="3">
    <source>
        <dbReference type="SAM" id="MobiDB-lite"/>
    </source>
</evidence>
<name>A0A9P6KC01_9FUNG</name>
<feature type="region of interest" description="Disordered" evidence="3">
    <location>
        <begin position="582"/>
        <end position="601"/>
    </location>
</feature>
<dbReference type="SUPFAM" id="SSF49417">
    <property type="entry name" value="p53-like transcription factors"/>
    <property type="match status" value="1"/>
</dbReference>